<evidence type="ECO:0000256" key="4">
    <source>
        <dbReference type="ARBA" id="ARBA00014881"/>
    </source>
</evidence>
<accession>A0A6A6J8J3</accession>
<evidence type="ECO:0000256" key="6">
    <source>
        <dbReference type="ARBA" id="ARBA00022790"/>
    </source>
</evidence>
<dbReference type="InterPro" id="IPR036390">
    <property type="entry name" value="WH_DNA-bd_sf"/>
</dbReference>
<dbReference type="InterPro" id="IPR036388">
    <property type="entry name" value="WH-like_DNA-bd_sf"/>
</dbReference>
<evidence type="ECO:0000259" key="8">
    <source>
        <dbReference type="PROSITE" id="PS50250"/>
    </source>
</evidence>
<dbReference type="GeneID" id="54550393"/>
<evidence type="ECO:0000256" key="3">
    <source>
        <dbReference type="ARBA" id="ARBA00010417"/>
    </source>
</evidence>
<dbReference type="InterPro" id="IPR040134">
    <property type="entry name" value="PSMD12/CSN4"/>
</dbReference>
<dbReference type="RefSeq" id="XP_033649495.1">
    <property type="nucleotide sequence ID" value="XM_033797218.1"/>
</dbReference>
<protein>
    <recommendedName>
        <fullName evidence="4">COP9 signalosome complex subunit 4</fullName>
    </recommendedName>
</protein>
<dbReference type="Pfam" id="PF22241">
    <property type="entry name" value="PSMD12-CSN4_N"/>
    <property type="match status" value="1"/>
</dbReference>
<keyword evidence="10" id="KW-1185">Reference proteome</keyword>
<keyword evidence="5" id="KW-0963">Cytoplasm</keyword>
<dbReference type="Gene3D" id="1.10.10.10">
    <property type="entry name" value="Winged helix-like DNA-binding domain superfamily/Winged helix DNA-binding domain"/>
    <property type="match status" value="1"/>
</dbReference>
<dbReference type="InterPro" id="IPR054559">
    <property type="entry name" value="PSMD12-CSN4-like_N"/>
</dbReference>
<evidence type="ECO:0000313" key="10">
    <source>
        <dbReference type="Proteomes" id="UP000800097"/>
    </source>
</evidence>
<dbReference type="PANTHER" id="PTHR10855:SF2">
    <property type="entry name" value="COP9 SIGNALOSOME COMPLEX SUBUNIT 4"/>
    <property type="match status" value="1"/>
</dbReference>
<dbReference type="EMBL" id="ML986529">
    <property type="protein sequence ID" value="KAF2271956.1"/>
    <property type="molecule type" value="Genomic_DNA"/>
</dbReference>
<evidence type="ECO:0000256" key="2">
    <source>
        <dbReference type="ARBA" id="ARBA00004496"/>
    </source>
</evidence>
<evidence type="ECO:0000256" key="7">
    <source>
        <dbReference type="ARBA" id="ARBA00023242"/>
    </source>
</evidence>
<comment type="subcellular location">
    <subcellularLocation>
        <location evidence="2">Cytoplasm</location>
    </subcellularLocation>
    <subcellularLocation>
        <location evidence="1">Nucleus</location>
    </subcellularLocation>
</comment>
<dbReference type="SUPFAM" id="SSF48452">
    <property type="entry name" value="TPR-like"/>
    <property type="match status" value="1"/>
</dbReference>
<evidence type="ECO:0000313" key="9">
    <source>
        <dbReference type="EMBL" id="KAF2271956.1"/>
    </source>
</evidence>
<dbReference type="PROSITE" id="PS50250">
    <property type="entry name" value="PCI"/>
    <property type="match status" value="1"/>
</dbReference>
<comment type="similarity">
    <text evidence="3">Belongs to the CSN4 family.</text>
</comment>
<keyword evidence="6" id="KW-0736">Signalosome</keyword>
<dbReference type="GO" id="GO:0008180">
    <property type="term" value="C:COP9 signalosome"/>
    <property type="evidence" value="ECO:0007669"/>
    <property type="project" value="UniProtKB-KW"/>
</dbReference>
<dbReference type="AlphaFoldDB" id="A0A6A6J8J3"/>
<evidence type="ECO:0000256" key="5">
    <source>
        <dbReference type="ARBA" id="ARBA00022490"/>
    </source>
</evidence>
<proteinExistence type="inferred from homology"/>
<dbReference type="SUPFAM" id="SSF46785">
    <property type="entry name" value="Winged helix' DNA-binding domain"/>
    <property type="match status" value="1"/>
</dbReference>
<dbReference type="SMART" id="SM00088">
    <property type="entry name" value="PINT"/>
    <property type="match status" value="1"/>
</dbReference>
<evidence type="ECO:0000256" key="1">
    <source>
        <dbReference type="ARBA" id="ARBA00004123"/>
    </source>
</evidence>
<dbReference type="InterPro" id="IPR011990">
    <property type="entry name" value="TPR-like_helical_dom_sf"/>
</dbReference>
<dbReference type="GO" id="GO:0005829">
    <property type="term" value="C:cytosol"/>
    <property type="evidence" value="ECO:0007669"/>
    <property type="project" value="TreeGrafter"/>
</dbReference>
<keyword evidence="7" id="KW-0539">Nucleus</keyword>
<dbReference type="PANTHER" id="PTHR10855">
    <property type="entry name" value="26S PROTEASOME NON-ATPASE REGULATORY SUBUNIT 12/COP9 SIGNALOSOME COMPLEX SUBUNIT 4"/>
    <property type="match status" value="1"/>
</dbReference>
<sequence length="419" mass="46808">MASHAVTSGLSAISSASAGEKQSQYPALLHQILSQSNIETLTADLNAYAQALLEESLGLVVLRPLITNFIEQIKAIKGPEVKADVGMQVVDLLAGKGAQFEEQDSQIKGIIADAYEEQGEYIKSAQILQRIPLDSTQKQLSNDDKARVWIRIVRCYLEEDDTTNAFTQLNKIKNVIHSLTDMETKLLFQLSQARMYDSQRSFLDAAQAYYNVSLEAVIDEEERLRTLSAAFVCAILAPAGPQRAKMLSKLYKDERAHQVEHFAILEKIFFDRIMSPDEVKAFASKLQPHHLAKTADGSTVLEKAVLEHNVLGVSKIYKNIHIDRLAELLGTDADKAEEYAAKMLEQGRLAGSIDQIDRWIFFEGEGSGERKTGHVETGRKELRQWDANVQGMAEEVERVATMIQRQYPEFYASQMEGAA</sequence>
<dbReference type="InterPro" id="IPR000717">
    <property type="entry name" value="PCI_dom"/>
</dbReference>
<organism evidence="9 10">
    <name type="scientific">Westerdykella ornata</name>
    <dbReference type="NCBI Taxonomy" id="318751"/>
    <lineage>
        <taxon>Eukaryota</taxon>
        <taxon>Fungi</taxon>
        <taxon>Dikarya</taxon>
        <taxon>Ascomycota</taxon>
        <taxon>Pezizomycotina</taxon>
        <taxon>Dothideomycetes</taxon>
        <taxon>Pleosporomycetidae</taxon>
        <taxon>Pleosporales</taxon>
        <taxon>Sporormiaceae</taxon>
        <taxon>Westerdykella</taxon>
    </lineage>
</organism>
<name>A0A6A6J8J3_WESOR</name>
<gene>
    <name evidence="9" type="ORF">EI97DRAFT_427219</name>
</gene>
<reference evidence="9" key="1">
    <citation type="journal article" date="2020" name="Stud. Mycol.">
        <title>101 Dothideomycetes genomes: a test case for predicting lifestyles and emergence of pathogens.</title>
        <authorList>
            <person name="Haridas S."/>
            <person name="Albert R."/>
            <person name="Binder M."/>
            <person name="Bloem J."/>
            <person name="Labutti K."/>
            <person name="Salamov A."/>
            <person name="Andreopoulos B."/>
            <person name="Baker S."/>
            <person name="Barry K."/>
            <person name="Bills G."/>
            <person name="Bluhm B."/>
            <person name="Cannon C."/>
            <person name="Castanera R."/>
            <person name="Culley D."/>
            <person name="Daum C."/>
            <person name="Ezra D."/>
            <person name="Gonzalez J."/>
            <person name="Henrissat B."/>
            <person name="Kuo A."/>
            <person name="Liang C."/>
            <person name="Lipzen A."/>
            <person name="Lutzoni F."/>
            <person name="Magnuson J."/>
            <person name="Mondo S."/>
            <person name="Nolan M."/>
            <person name="Ohm R."/>
            <person name="Pangilinan J."/>
            <person name="Park H.-J."/>
            <person name="Ramirez L."/>
            <person name="Alfaro M."/>
            <person name="Sun H."/>
            <person name="Tritt A."/>
            <person name="Yoshinaga Y."/>
            <person name="Zwiers L.-H."/>
            <person name="Turgeon B."/>
            <person name="Goodwin S."/>
            <person name="Spatafora J."/>
            <person name="Crous P."/>
            <person name="Grigoriev I."/>
        </authorList>
    </citation>
    <scope>NUCLEOTIDE SEQUENCE</scope>
    <source>
        <strain evidence="9">CBS 379.55</strain>
    </source>
</reference>
<feature type="domain" description="PCI" evidence="8">
    <location>
        <begin position="198"/>
        <end position="367"/>
    </location>
</feature>
<dbReference type="OrthoDB" id="295656at2759"/>
<dbReference type="Proteomes" id="UP000800097">
    <property type="component" value="Unassembled WGS sequence"/>
</dbReference>
<dbReference type="Pfam" id="PF01399">
    <property type="entry name" value="PCI"/>
    <property type="match status" value="1"/>
</dbReference>